<reference evidence="9 10" key="1">
    <citation type="submission" date="2015-03" db="EMBL/GenBank/DDBJ databases">
        <title>Luteipulveratus halotolerans sp. nov., a novel actinobacterium (Dermacoccaceae) from Sarawak, Malaysia.</title>
        <authorList>
            <person name="Juboi H."/>
            <person name="Basik A."/>
            <person name="Shamsul S.S."/>
            <person name="Arnold P."/>
            <person name="Schmitt E.K."/>
            <person name="Sanglier J.-J."/>
            <person name="Yeo T."/>
        </authorList>
    </citation>
    <scope>NUCLEOTIDE SEQUENCE [LARGE SCALE GENOMIC DNA]</scope>
    <source>
        <strain evidence="9 10">MN07-A0370</strain>
    </source>
</reference>
<keyword evidence="10" id="KW-1185">Reference proteome</keyword>
<evidence type="ECO:0000256" key="4">
    <source>
        <dbReference type="ARBA" id="ARBA00022490"/>
    </source>
</evidence>
<dbReference type="Pfam" id="PF21981">
    <property type="entry name" value="RecX_HTH3"/>
    <property type="match status" value="1"/>
</dbReference>
<dbReference type="InterPro" id="IPR053924">
    <property type="entry name" value="RecX_HTH_2nd"/>
</dbReference>
<dbReference type="InterPro" id="IPR003783">
    <property type="entry name" value="Regulatory_RecX"/>
</dbReference>
<evidence type="ECO:0000256" key="3">
    <source>
        <dbReference type="ARBA" id="ARBA00018111"/>
    </source>
</evidence>
<name>A0A0K1JR44_9MICO</name>
<dbReference type="InterPro" id="IPR053925">
    <property type="entry name" value="RecX_HTH_3rd"/>
</dbReference>
<dbReference type="Proteomes" id="UP000066480">
    <property type="component" value="Chromosome"/>
</dbReference>
<feature type="domain" description="RecX second three-helical" evidence="6">
    <location>
        <begin position="43"/>
        <end position="84"/>
    </location>
</feature>
<evidence type="ECO:0000259" key="7">
    <source>
        <dbReference type="Pfam" id="PF21981"/>
    </source>
</evidence>
<comment type="similarity">
    <text evidence="2 5">Belongs to the RecX family.</text>
</comment>
<evidence type="ECO:0000313" key="9">
    <source>
        <dbReference type="EMBL" id="AKU19063.1"/>
    </source>
</evidence>
<evidence type="ECO:0000256" key="2">
    <source>
        <dbReference type="ARBA" id="ARBA00009695"/>
    </source>
</evidence>
<evidence type="ECO:0000256" key="1">
    <source>
        <dbReference type="ARBA" id="ARBA00004496"/>
    </source>
</evidence>
<dbReference type="HAMAP" id="MF_01114">
    <property type="entry name" value="RecX"/>
    <property type="match status" value="1"/>
</dbReference>
<dbReference type="Pfam" id="PF21982">
    <property type="entry name" value="RecX_HTH1"/>
    <property type="match status" value="1"/>
</dbReference>
<accession>A0A0K1JR44</accession>
<gene>
    <name evidence="5" type="primary">recX</name>
    <name evidence="9" type="ORF">VV02_17980</name>
</gene>
<dbReference type="AlphaFoldDB" id="A0A0K1JR44"/>
<evidence type="ECO:0000259" key="6">
    <source>
        <dbReference type="Pfam" id="PF02631"/>
    </source>
</evidence>
<dbReference type="PATRIC" id="fig|571913.6.peg.3647"/>
<feature type="domain" description="RecX first three-helical" evidence="8">
    <location>
        <begin position="2"/>
        <end position="36"/>
    </location>
</feature>
<proteinExistence type="inferred from homology"/>
<dbReference type="KEGG" id="lmoi:VV02_17980"/>
<organism evidence="9 10">
    <name type="scientific">Luteipulveratus mongoliensis</name>
    <dbReference type="NCBI Taxonomy" id="571913"/>
    <lineage>
        <taxon>Bacteria</taxon>
        <taxon>Bacillati</taxon>
        <taxon>Actinomycetota</taxon>
        <taxon>Actinomycetes</taxon>
        <taxon>Micrococcales</taxon>
        <taxon>Dermacoccaceae</taxon>
        <taxon>Luteipulveratus</taxon>
    </lineage>
</organism>
<keyword evidence="4 5" id="KW-0963">Cytoplasm</keyword>
<evidence type="ECO:0000313" key="10">
    <source>
        <dbReference type="Proteomes" id="UP000066480"/>
    </source>
</evidence>
<dbReference type="Pfam" id="PF02631">
    <property type="entry name" value="RecX_HTH2"/>
    <property type="match status" value="1"/>
</dbReference>
<dbReference type="PANTHER" id="PTHR33602:SF1">
    <property type="entry name" value="REGULATORY PROTEIN RECX FAMILY PROTEIN"/>
    <property type="match status" value="1"/>
</dbReference>
<dbReference type="InterPro" id="IPR053926">
    <property type="entry name" value="RecX_HTH_1st"/>
</dbReference>
<comment type="subcellular location">
    <subcellularLocation>
        <location evidence="1 5">Cytoplasm</location>
    </subcellularLocation>
</comment>
<dbReference type="InterPro" id="IPR036388">
    <property type="entry name" value="WH-like_DNA-bd_sf"/>
</dbReference>
<dbReference type="STRING" id="571913.VV02_17980"/>
<dbReference type="GO" id="GO:0005737">
    <property type="term" value="C:cytoplasm"/>
    <property type="evidence" value="ECO:0007669"/>
    <property type="project" value="UniProtKB-SubCell"/>
</dbReference>
<dbReference type="Gene3D" id="1.10.10.10">
    <property type="entry name" value="Winged helix-like DNA-binding domain superfamily/Winged helix DNA-binding domain"/>
    <property type="match status" value="3"/>
</dbReference>
<protein>
    <recommendedName>
        <fullName evidence="3 5">Regulatory protein RecX</fullName>
    </recommendedName>
</protein>
<dbReference type="EMBL" id="CP011112">
    <property type="protein sequence ID" value="AKU19063.1"/>
    <property type="molecule type" value="Genomic_DNA"/>
</dbReference>
<feature type="domain" description="RecX third three-helical" evidence="7">
    <location>
        <begin position="91"/>
        <end position="137"/>
    </location>
</feature>
<sequence>MLRQLTMAPRSRRQLADKLRQKGCDDEVASRVLDRMEEVGLIDDGAYAQMLVRSQQTGRGLARGALRQELRRKGVDDDTVAATLEDINDEDERERARALAEKKMRSMHGLDPTVQARRMAGMLARKGYSSSLSWAVIKEVIADAPEHQPD</sequence>
<evidence type="ECO:0000259" key="8">
    <source>
        <dbReference type="Pfam" id="PF21982"/>
    </source>
</evidence>
<evidence type="ECO:0000256" key="5">
    <source>
        <dbReference type="HAMAP-Rule" id="MF_01114"/>
    </source>
</evidence>
<dbReference type="GO" id="GO:0006282">
    <property type="term" value="P:regulation of DNA repair"/>
    <property type="evidence" value="ECO:0007669"/>
    <property type="project" value="UniProtKB-UniRule"/>
</dbReference>
<dbReference type="PANTHER" id="PTHR33602">
    <property type="entry name" value="REGULATORY PROTEIN RECX FAMILY PROTEIN"/>
    <property type="match status" value="1"/>
</dbReference>
<comment type="function">
    <text evidence="5">Modulates RecA activity.</text>
</comment>